<keyword evidence="1" id="KW-0732">Signal</keyword>
<organism evidence="2 3">
    <name type="scientific">Panagrolaimus davidi</name>
    <dbReference type="NCBI Taxonomy" id="227884"/>
    <lineage>
        <taxon>Eukaryota</taxon>
        <taxon>Metazoa</taxon>
        <taxon>Ecdysozoa</taxon>
        <taxon>Nematoda</taxon>
        <taxon>Chromadorea</taxon>
        <taxon>Rhabditida</taxon>
        <taxon>Tylenchina</taxon>
        <taxon>Panagrolaimomorpha</taxon>
        <taxon>Panagrolaimoidea</taxon>
        <taxon>Panagrolaimidae</taxon>
        <taxon>Panagrolaimus</taxon>
    </lineage>
</organism>
<evidence type="ECO:0000313" key="2">
    <source>
        <dbReference type="Proteomes" id="UP000887578"/>
    </source>
</evidence>
<dbReference type="AlphaFoldDB" id="A0A914QCS2"/>
<accession>A0A914QCS2</accession>
<proteinExistence type="predicted"/>
<sequence>MNWILVLSLALLVFVTVKADLISDVDKYNDNFNNLVTTDYEKLIQLKDICLGVFSELSGSATKVISSFIDFQWDTLDDVHRKATTNLLHGITERSKTIHLNCGRLFDILNIESLEKDFMRDHAKSNFYNYCTNYKFGPIETLDNIALHTYNNCQIPNEVNIDFYFRALDVFKSFEKQFQLDPEYLDLKRGLLRFVLFEGDSVGVEEKIQALESIKVDFDSELIKKLKEIEEVDDSNGR</sequence>
<evidence type="ECO:0000313" key="3">
    <source>
        <dbReference type="WBParaSite" id="PDA_v2.g29417.t1"/>
    </source>
</evidence>
<protein>
    <submittedName>
        <fullName evidence="3">Uncharacterized protein</fullName>
    </submittedName>
</protein>
<feature type="signal peptide" evidence="1">
    <location>
        <begin position="1"/>
        <end position="19"/>
    </location>
</feature>
<reference evidence="3" key="1">
    <citation type="submission" date="2022-11" db="UniProtKB">
        <authorList>
            <consortium name="WormBaseParasite"/>
        </authorList>
    </citation>
    <scope>IDENTIFICATION</scope>
</reference>
<evidence type="ECO:0000256" key="1">
    <source>
        <dbReference type="SAM" id="SignalP"/>
    </source>
</evidence>
<dbReference type="Proteomes" id="UP000887578">
    <property type="component" value="Unplaced"/>
</dbReference>
<name>A0A914QCS2_9BILA</name>
<dbReference type="WBParaSite" id="PDA_v2.g29417.t1">
    <property type="protein sequence ID" value="PDA_v2.g29417.t1"/>
    <property type="gene ID" value="PDA_v2.g29417"/>
</dbReference>
<keyword evidence="2" id="KW-1185">Reference proteome</keyword>
<feature type="chain" id="PRO_5037746818" evidence="1">
    <location>
        <begin position="20"/>
        <end position="238"/>
    </location>
</feature>